<dbReference type="Gene3D" id="2.60.120.620">
    <property type="entry name" value="q2cbj1_9rhob like domain"/>
    <property type="match status" value="1"/>
</dbReference>
<evidence type="ECO:0000313" key="1">
    <source>
        <dbReference type="EMBL" id="GAA4547773.1"/>
    </source>
</evidence>
<dbReference type="Proteomes" id="UP001501598">
    <property type="component" value="Unassembled WGS sequence"/>
</dbReference>
<dbReference type="InterPro" id="IPR056470">
    <property type="entry name" value="BesD/HalB-like"/>
</dbReference>
<gene>
    <name evidence="1" type="ORF">GCM10023175_32660</name>
</gene>
<dbReference type="EMBL" id="BAABGT010000038">
    <property type="protein sequence ID" value="GAA4547773.1"/>
    <property type="molecule type" value="Genomic_DNA"/>
</dbReference>
<name>A0ABP8RST7_9PSEU</name>
<reference evidence="2" key="1">
    <citation type="journal article" date="2019" name="Int. J. Syst. Evol. Microbiol.">
        <title>The Global Catalogue of Microorganisms (GCM) 10K type strain sequencing project: providing services to taxonomists for standard genome sequencing and annotation.</title>
        <authorList>
            <consortium name="The Broad Institute Genomics Platform"/>
            <consortium name="The Broad Institute Genome Sequencing Center for Infectious Disease"/>
            <person name="Wu L."/>
            <person name="Ma J."/>
        </authorList>
    </citation>
    <scope>NUCLEOTIDE SEQUENCE [LARGE SCALE GENOMIC DNA]</scope>
    <source>
        <strain evidence="2">JCM 17906</strain>
    </source>
</reference>
<accession>A0ABP8RST7</accession>
<proteinExistence type="predicted"/>
<comment type="caution">
    <text evidence="1">The sequence shown here is derived from an EMBL/GenBank/DDBJ whole genome shotgun (WGS) entry which is preliminary data.</text>
</comment>
<protein>
    <recommendedName>
        <fullName evidence="3">Fe2OG dioxygenase domain-containing protein</fullName>
    </recommendedName>
</protein>
<organism evidence="1 2">
    <name type="scientific">Pseudonocardia xishanensis</name>
    <dbReference type="NCBI Taxonomy" id="630995"/>
    <lineage>
        <taxon>Bacteria</taxon>
        <taxon>Bacillati</taxon>
        <taxon>Actinomycetota</taxon>
        <taxon>Actinomycetes</taxon>
        <taxon>Pseudonocardiales</taxon>
        <taxon>Pseudonocardiaceae</taxon>
        <taxon>Pseudonocardia</taxon>
    </lineage>
</organism>
<evidence type="ECO:0000313" key="2">
    <source>
        <dbReference type="Proteomes" id="UP001501598"/>
    </source>
</evidence>
<sequence>MTRSTLRGDAADLIDTDRYPLGRPDSAAWAAAVDRVRADLRVDGCSVLRGFLRPELLERVQQEGRAVAPHAHRATEIVNVYHTATDPRLPGDHPARRTVERGNAFVPGDRIPADQLIARLHRAPEMRRFVAACVEVPEVFPLADPLAGLCLNVVSPGQEHPWHFDTNEFAVTLLTQAPDGGGVFEYVPGIRTPSDENPYAVGAVLDGERGRVRSLRLRVGDLQIFRGRYSLHRVTAVAGAVERHTAVLSYTERPGVVGSLERTRQLFGRVLPVHTAAARTSTDGLLD</sequence>
<dbReference type="Pfam" id="PF23169">
    <property type="entry name" value="HalD"/>
    <property type="match status" value="1"/>
</dbReference>
<keyword evidence="2" id="KW-1185">Reference proteome</keyword>
<evidence type="ECO:0008006" key="3">
    <source>
        <dbReference type="Google" id="ProtNLM"/>
    </source>
</evidence>
<dbReference type="RefSeq" id="WP_345418524.1">
    <property type="nucleotide sequence ID" value="NZ_BAABGT010000038.1"/>
</dbReference>
<dbReference type="SUPFAM" id="SSF51197">
    <property type="entry name" value="Clavaminate synthase-like"/>
    <property type="match status" value="1"/>
</dbReference>